<dbReference type="CDD" id="cd20304">
    <property type="entry name" value="cupin_OxDC_N"/>
    <property type="match status" value="1"/>
</dbReference>
<protein>
    <submittedName>
        <fullName evidence="5">Oxalate decarboxylase family bicupin</fullName>
    </submittedName>
</protein>
<accession>A0ABT8BIA3</accession>
<evidence type="ECO:0000256" key="3">
    <source>
        <dbReference type="SAM" id="SignalP"/>
    </source>
</evidence>
<sequence>MTDLSRRSLIAAATAGGALMGSAARAAGQAVPPGGVVPERGTDGAPIIGPRNPAREAQDPFTVRPPKTDHGTMPNLKWSFADSHMRLEEGGWARQTTIRELPVSKAMAGVNMRLKAGVVREMHWHKEAEWSYMLQGRARITAIDAQGRTFADDVGPGDLWYFPSGIPHSIQALESDGVDGCEFLLVFDDGAFSEDSTFLLTDWLAHTPKDVLAKNFGLPESAFAHIPEKELYIFPAPMPGPLAGDKMGGAGPIPETFSHRMLAQEPIRTKGGTVRITDSTIFPASKTIAAALVELEPGAMRELHWHPNGDEWQFYIAGEGRMTVFGSESKARTFDYRAGDVGYVPFAMGHYIENTGSGPLTFLEMFRTPTYADISLRQWLALTPHALVAAHTGIDRALIDALPRKKDPVVG</sequence>
<evidence type="ECO:0000256" key="1">
    <source>
        <dbReference type="ARBA" id="ARBA00022723"/>
    </source>
</evidence>
<dbReference type="InterPro" id="IPR014710">
    <property type="entry name" value="RmlC-like_jellyroll"/>
</dbReference>
<name>A0ABT8BIA3_9HYPH</name>
<reference evidence="6" key="1">
    <citation type="journal article" date="2019" name="Int. J. Syst. Evol. Microbiol.">
        <title>The Global Catalogue of Microorganisms (GCM) 10K type strain sequencing project: providing services to taxonomists for standard genome sequencing and annotation.</title>
        <authorList>
            <consortium name="The Broad Institute Genomics Platform"/>
            <consortium name="The Broad Institute Genome Sequencing Center for Infectious Disease"/>
            <person name="Wu L."/>
            <person name="Ma J."/>
        </authorList>
    </citation>
    <scope>NUCLEOTIDE SEQUENCE [LARGE SCALE GENOMIC DNA]</scope>
    <source>
        <strain evidence="6">CECT 7069</strain>
    </source>
</reference>
<feature type="signal peptide" evidence="3">
    <location>
        <begin position="1"/>
        <end position="26"/>
    </location>
</feature>
<dbReference type="PANTHER" id="PTHR35848">
    <property type="entry name" value="OXALATE-BINDING PROTEIN"/>
    <property type="match status" value="1"/>
</dbReference>
<proteinExistence type="predicted"/>
<comment type="caution">
    <text evidence="5">The sequence shown here is derived from an EMBL/GenBank/DDBJ whole genome shotgun (WGS) entry which is preliminary data.</text>
</comment>
<dbReference type="NCBIfam" id="TIGR03404">
    <property type="entry name" value="bicupin_oxalic"/>
    <property type="match status" value="1"/>
</dbReference>
<keyword evidence="1" id="KW-0479">Metal-binding</keyword>
<dbReference type="InterPro" id="IPR017774">
    <property type="entry name" value="Bicupin_oxalate_deCO2ase/Oxase"/>
</dbReference>
<evidence type="ECO:0000256" key="2">
    <source>
        <dbReference type="SAM" id="MobiDB-lite"/>
    </source>
</evidence>
<dbReference type="PROSITE" id="PS51318">
    <property type="entry name" value="TAT"/>
    <property type="match status" value="1"/>
</dbReference>
<feature type="region of interest" description="Disordered" evidence="2">
    <location>
        <begin position="28"/>
        <end position="74"/>
    </location>
</feature>
<dbReference type="Pfam" id="PF00190">
    <property type="entry name" value="Cupin_1"/>
    <property type="match status" value="2"/>
</dbReference>
<evidence type="ECO:0000259" key="4">
    <source>
        <dbReference type="SMART" id="SM00835"/>
    </source>
</evidence>
<organism evidence="5 6">
    <name type="scientific">Methylobacterium adhaesivum</name>
    <dbReference type="NCBI Taxonomy" id="333297"/>
    <lineage>
        <taxon>Bacteria</taxon>
        <taxon>Pseudomonadati</taxon>
        <taxon>Pseudomonadota</taxon>
        <taxon>Alphaproteobacteria</taxon>
        <taxon>Hyphomicrobiales</taxon>
        <taxon>Methylobacteriaceae</taxon>
        <taxon>Methylobacterium</taxon>
    </lineage>
</organism>
<dbReference type="InterPro" id="IPR006045">
    <property type="entry name" value="Cupin_1"/>
</dbReference>
<evidence type="ECO:0000313" key="6">
    <source>
        <dbReference type="Proteomes" id="UP001224644"/>
    </source>
</evidence>
<gene>
    <name evidence="5" type="ORF">QWZ12_10950</name>
</gene>
<dbReference type="CDD" id="cd20305">
    <property type="entry name" value="cupin_OxDC_C"/>
    <property type="match status" value="1"/>
</dbReference>
<dbReference type="InterPro" id="IPR051610">
    <property type="entry name" value="GPI/OXD"/>
</dbReference>
<dbReference type="PANTHER" id="PTHR35848:SF9">
    <property type="entry name" value="SLL1358 PROTEIN"/>
    <property type="match status" value="1"/>
</dbReference>
<feature type="chain" id="PRO_5045726050" evidence="3">
    <location>
        <begin position="27"/>
        <end position="411"/>
    </location>
</feature>
<keyword evidence="6" id="KW-1185">Reference proteome</keyword>
<dbReference type="InterPro" id="IPR006311">
    <property type="entry name" value="TAT_signal"/>
</dbReference>
<dbReference type="Gene3D" id="2.60.120.10">
    <property type="entry name" value="Jelly Rolls"/>
    <property type="match status" value="2"/>
</dbReference>
<dbReference type="InterPro" id="IPR011051">
    <property type="entry name" value="RmlC_Cupin_sf"/>
</dbReference>
<evidence type="ECO:0000313" key="5">
    <source>
        <dbReference type="EMBL" id="MDN3591131.1"/>
    </source>
</evidence>
<dbReference type="SUPFAM" id="SSF51182">
    <property type="entry name" value="RmlC-like cupins"/>
    <property type="match status" value="1"/>
</dbReference>
<feature type="domain" description="Cupin type-1" evidence="4">
    <location>
        <begin position="259"/>
        <end position="400"/>
    </location>
</feature>
<dbReference type="EMBL" id="JAUFPX010000007">
    <property type="protein sequence ID" value="MDN3591131.1"/>
    <property type="molecule type" value="Genomic_DNA"/>
</dbReference>
<keyword evidence="3" id="KW-0732">Signal</keyword>
<dbReference type="RefSeq" id="WP_283207178.1">
    <property type="nucleotide sequence ID" value="NZ_BPQD01000012.1"/>
</dbReference>
<dbReference type="SMART" id="SM00835">
    <property type="entry name" value="Cupin_1"/>
    <property type="match status" value="2"/>
</dbReference>
<dbReference type="Proteomes" id="UP001224644">
    <property type="component" value="Unassembled WGS sequence"/>
</dbReference>
<feature type="domain" description="Cupin type-1" evidence="4">
    <location>
        <begin position="79"/>
        <end position="224"/>
    </location>
</feature>